<keyword evidence="1" id="KW-0560">Oxidoreductase</keyword>
<dbReference type="HOGENOM" id="CLU_023205_2_0_4"/>
<keyword evidence="4" id="KW-1185">Reference proteome</keyword>
<dbReference type="InterPro" id="IPR050523">
    <property type="entry name" value="AKR_Detox_Biosynth"/>
</dbReference>
<dbReference type="GO" id="GO:0016491">
    <property type="term" value="F:oxidoreductase activity"/>
    <property type="evidence" value="ECO:0007669"/>
    <property type="project" value="UniProtKB-KW"/>
</dbReference>
<evidence type="ECO:0000313" key="4">
    <source>
        <dbReference type="Proteomes" id="UP000067461"/>
    </source>
</evidence>
<dbReference type="PANTHER" id="PTHR43364">
    <property type="entry name" value="NADH-SPECIFIC METHYLGLYOXAL REDUCTASE-RELATED"/>
    <property type="match status" value="1"/>
</dbReference>
<accession>A0A060NIY6</accession>
<dbReference type="Proteomes" id="UP000067461">
    <property type="component" value="Chromosome"/>
</dbReference>
<dbReference type="Gene3D" id="3.20.20.100">
    <property type="entry name" value="NADP-dependent oxidoreductase domain"/>
    <property type="match status" value="1"/>
</dbReference>
<gene>
    <name evidence="3" type="ORF">SRAA_1498</name>
</gene>
<dbReference type="Pfam" id="PF00248">
    <property type="entry name" value="Aldo_ket_red"/>
    <property type="match status" value="1"/>
</dbReference>
<evidence type="ECO:0000313" key="3">
    <source>
        <dbReference type="EMBL" id="BAO81352.1"/>
    </source>
</evidence>
<sequence length="356" mass="38676">MSAIKIVPLGQSGLQVPAIGLGTMTFGEQVGSAEAFAIMDRSLERGVSFFDTAEMYSVPPRAETFGATERIIGQWLAARPGVRQRLLLATKVAGPSRGMNWIRGEHTGLTAPEIVAACEGSLRRLGTDVIDLYQIHWPARNVPMFGTLYYEPARDRPCPSILEQLQALAQLVQQGKVRAIGLSNETPYGVHEFVRLAEQHGLPRVASVQNAYCLINRSVENGLDETLHRLGVGLLAYSPLGFGLLTGKYDASGFEGADPSVGRMARFASMRQQRWGRAAALDAARRYNALAREHGLDPSQMALAFCYTKWQVASTLIGVTSVAQLDACLDAWDTQLPAPLLAAIDAVRAQMRDPAQ</sequence>
<dbReference type="InterPro" id="IPR036812">
    <property type="entry name" value="NAD(P)_OxRdtase_dom_sf"/>
</dbReference>
<reference evidence="3 4" key="1">
    <citation type="journal article" date="2014" name="Nat. Commun.">
        <title>Physiological and genomic features of highly alkaliphilic hydrogen-utilizing Betaproteobacteria from a continental serpentinizing site.</title>
        <authorList>
            <person name="Suzuki S."/>
            <person name="Kuenen J.G."/>
            <person name="Schipper K."/>
            <person name="van der Velde S."/>
            <person name="Ishii S."/>
            <person name="Wu A."/>
            <person name="Sorokin D.Y."/>
            <person name="Tenney A."/>
            <person name="Meng X.Y."/>
            <person name="Morrill P.L."/>
            <person name="Kamagata Y."/>
            <person name="Muyzer G."/>
            <person name="Nealson K.H."/>
        </authorList>
    </citation>
    <scope>NUCLEOTIDE SEQUENCE [LARGE SCALE GENOMIC DNA]</scope>
    <source>
        <strain evidence="3 4">A1</strain>
    </source>
</reference>
<dbReference type="SUPFAM" id="SSF51430">
    <property type="entry name" value="NAD(P)-linked oxidoreductase"/>
    <property type="match status" value="1"/>
</dbReference>
<organism evidence="3 4">
    <name type="scientific">Serpentinimonas raichei</name>
    <dbReference type="NCBI Taxonomy" id="1458425"/>
    <lineage>
        <taxon>Bacteria</taxon>
        <taxon>Pseudomonadati</taxon>
        <taxon>Pseudomonadota</taxon>
        <taxon>Betaproteobacteria</taxon>
        <taxon>Burkholderiales</taxon>
        <taxon>Comamonadaceae</taxon>
        <taxon>Serpentinimonas</taxon>
    </lineage>
</organism>
<dbReference type="InterPro" id="IPR023210">
    <property type="entry name" value="NADP_OxRdtase_dom"/>
</dbReference>
<dbReference type="STRING" id="1458425.SRAA_1498"/>
<dbReference type="PRINTS" id="PR00069">
    <property type="entry name" value="ALDKETRDTASE"/>
</dbReference>
<feature type="domain" description="NADP-dependent oxidoreductase" evidence="2">
    <location>
        <begin position="18"/>
        <end position="347"/>
    </location>
</feature>
<dbReference type="CDD" id="cd19094">
    <property type="entry name" value="AKR_Tas-like"/>
    <property type="match status" value="1"/>
</dbReference>
<dbReference type="EMBL" id="AP014568">
    <property type="protein sequence ID" value="BAO81352.1"/>
    <property type="molecule type" value="Genomic_DNA"/>
</dbReference>
<evidence type="ECO:0000256" key="1">
    <source>
        <dbReference type="ARBA" id="ARBA00023002"/>
    </source>
</evidence>
<evidence type="ECO:0000259" key="2">
    <source>
        <dbReference type="Pfam" id="PF00248"/>
    </source>
</evidence>
<dbReference type="KEGG" id="cbaa:SRAA_1498"/>
<dbReference type="RefSeq" id="WP_045531836.1">
    <property type="nucleotide sequence ID" value="NZ_AP014568.1"/>
</dbReference>
<dbReference type="InterPro" id="IPR020471">
    <property type="entry name" value="AKR"/>
</dbReference>
<proteinExistence type="predicted"/>
<dbReference type="PANTHER" id="PTHR43364:SF4">
    <property type="entry name" value="NAD(P)-LINKED OXIDOREDUCTASE SUPERFAMILY PROTEIN"/>
    <property type="match status" value="1"/>
</dbReference>
<dbReference type="AlphaFoldDB" id="A0A060NIY6"/>
<protein>
    <submittedName>
        <fullName evidence="3">Predicted oxidoreductase related to aryl-alcohol dehydrogenase</fullName>
    </submittedName>
</protein>
<name>A0A060NIY6_9BURK</name>